<evidence type="ECO:0000256" key="11">
    <source>
        <dbReference type="ARBA" id="ARBA00022840"/>
    </source>
</evidence>
<dbReference type="InterPro" id="IPR025669">
    <property type="entry name" value="AAA_dom"/>
</dbReference>
<dbReference type="AlphaFoldDB" id="A0A2N5CR18"/>
<name>A0A2N5CR18_9CAUL</name>
<feature type="domain" description="Polysaccharide chain length determinant N-terminal" evidence="18">
    <location>
        <begin position="21"/>
        <end position="112"/>
    </location>
</feature>
<dbReference type="GO" id="GO:0005886">
    <property type="term" value="C:plasma membrane"/>
    <property type="evidence" value="ECO:0007669"/>
    <property type="project" value="UniProtKB-SubCell"/>
</dbReference>
<keyword evidence="9" id="KW-0547">Nucleotide-binding</keyword>
<keyword evidence="5" id="KW-1003">Cell membrane</keyword>
<keyword evidence="11" id="KW-0067">ATP-binding</keyword>
<comment type="catalytic activity">
    <reaction evidence="15">
        <text>L-tyrosyl-[protein] + ATP = O-phospho-L-tyrosyl-[protein] + ADP + H(+)</text>
        <dbReference type="Rhea" id="RHEA:10596"/>
        <dbReference type="Rhea" id="RHEA-COMP:10136"/>
        <dbReference type="Rhea" id="RHEA-COMP:20101"/>
        <dbReference type="ChEBI" id="CHEBI:15378"/>
        <dbReference type="ChEBI" id="CHEBI:30616"/>
        <dbReference type="ChEBI" id="CHEBI:46858"/>
        <dbReference type="ChEBI" id="CHEBI:61978"/>
        <dbReference type="ChEBI" id="CHEBI:456216"/>
        <dbReference type="EC" id="2.7.10.2"/>
    </reaction>
</comment>
<feature type="transmembrane region" description="Helical" evidence="17">
    <location>
        <begin position="34"/>
        <end position="53"/>
    </location>
</feature>
<evidence type="ECO:0000256" key="4">
    <source>
        <dbReference type="ARBA" id="ARBA00011903"/>
    </source>
</evidence>
<accession>A0A2N5CR18</accession>
<dbReference type="PANTHER" id="PTHR32309:SF13">
    <property type="entry name" value="FERRIC ENTEROBACTIN TRANSPORT PROTEIN FEPE"/>
    <property type="match status" value="1"/>
</dbReference>
<evidence type="ECO:0000256" key="3">
    <source>
        <dbReference type="ARBA" id="ARBA00008883"/>
    </source>
</evidence>
<feature type="coiled-coil region" evidence="16">
    <location>
        <begin position="306"/>
        <end position="354"/>
    </location>
</feature>
<evidence type="ECO:0000256" key="5">
    <source>
        <dbReference type="ARBA" id="ARBA00022475"/>
    </source>
</evidence>
<dbReference type="Pfam" id="PF13807">
    <property type="entry name" value="GNVR"/>
    <property type="match status" value="1"/>
</dbReference>
<evidence type="ECO:0000256" key="16">
    <source>
        <dbReference type="SAM" id="Coils"/>
    </source>
</evidence>
<keyword evidence="16" id="KW-0175">Coiled coil</keyword>
<keyword evidence="13 17" id="KW-0472">Membrane</keyword>
<keyword evidence="6" id="KW-0997">Cell inner membrane</keyword>
<keyword evidence="8 17" id="KW-0812">Transmembrane</keyword>
<evidence type="ECO:0000256" key="14">
    <source>
        <dbReference type="ARBA" id="ARBA00023137"/>
    </source>
</evidence>
<evidence type="ECO:0000313" key="21">
    <source>
        <dbReference type="EMBL" id="AYV45602.1"/>
    </source>
</evidence>
<feature type="coiled-coil region" evidence="16">
    <location>
        <begin position="387"/>
        <end position="414"/>
    </location>
</feature>
<comment type="similarity">
    <text evidence="3">Belongs to the etk/wzc family.</text>
</comment>
<feature type="coiled-coil region" evidence="16">
    <location>
        <begin position="224"/>
        <end position="273"/>
    </location>
</feature>
<evidence type="ECO:0000256" key="9">
    <source>
        <dbReference type="ARBA" id="ARBA00022741"/>
    </source>
</evidence>
<gene>
    <name evidence="21" type="ORF">C1707_04680</name>
    <name evidence="22" type="ORF">CFHF_16975</name>
</gene>
<evidence type="ECO:0000256" key="13">
    <source>
        <dbReference type="ARBA" id="ARBA00023136"/>
    </source>
</evidence>
<dbReference type="Gene3D" id="3.40.50.300">
    <property type="entry name" value="P-loop containing nucleotide triphosphate hydrolases"/>
    <property type="match status" value="1"/>
</dbReference>
<organism evidence="22 23">
    <name type="scientific">Caulobacter flavus</name>
    <dbReference type="NCBI Taxonomy" id="1679497"/>
    <lineage>
        <taxon>Bacteria</taxon>
        <taxon>Pseudomonadati</taxon>
        <taxon>Pseudomonadota</taxon>
        <taxon>Alphaproteobacteria</taxon>
        <taxon>Caulobacterales</taxon>
        <taxon>Caulobacteraceae</taxon>
        <taxon>Caulobacter</taxon>
    </lineage>
</organism>
<dbReference type="InterPro" id="IPR050445">
    <property type="entry name" value="Bact_polysacc_biosynth/exp"/>
</dbReference>
<dbReference type="Proteomes" id="UP000281192">
    <property type="component" value="Chromosome"/>
</dbReference>
<dbReference type="SUPFAM" id="SSF52540">
    <property type="entry name" value="P-loop containing nucleoside triphosphate hydrolases"/>
    <property type="match status" value="1"/>
</dbReference>
<proteinExistence type="inferred from homology"/>
<comment type="similarity">
    <text evidence="2">Belongs to the CpsD/CapB family.</text>
</comment>
<dbReference type="InterPro" id="IPR027417">
    <property type="entry name" value="P-loop_NTPase"/>
</dbReference>
<evidence type="ECO:0000259" key="20">
    <source>
        <dbReference type="Pfam" id="PF13807"/>
    </source>
</evidence>
<evidence type="ECO:0000259" key="18">
    <source>
        <dbReference type="Pfam" id="PF02706"/>
    </source>
</evidence>
<evidence type="ECO:0000259" key="19">
    <source>
        <dbReference type="Pfam" id="PF13614"/>
    </source>
</evidence>
<dbReference type="PANTHER" id="PTHR32309">
    <property type="entry name" value="TYROSINE-PROTEIN KINASE"/>
    <property type="match status" value="1"/>
</dbReference>
<evidence type="ECO:0000256" key="2">
    <source>
        <dbReference type="ARBA" id="ARBA00007316"/>
    </source>
</evidence>
<dbReference type="InterPro" id="IPR032807">
    <property type="entry name" value="GNVR"/>
</dbReference>
<evidence type="ECO:0000256" key="7">
    <source>
        <dbReference type="ARBA" id="ARBA00022679"/>
    </source>
</evidence>
<evidence type="ECO:0000313" key="23">
    <source>
        <dbReference type="Proteomes" id="UP000234483"/>
    </source>
</evidence>
<evidence type="ECO:0000256" key="17">
    <source>
        <dbReference type="SAM" id="Phobius"/>
    </source>
</evidence>
<feature type="domain" description="Tyrosine-protein kinase G-rich" evidence="20">
    <location>
        <begin position="396"/>
        <end position="467"/>
    </location>
</feature>
<evidence type="ECO:0000256" key="6">
    <source>
        <dbReference type="ARBA" id="ARBA00022519"/>
    </source>
</evidence>
<dbReference type="Pfam" id="PF02706">
    <property type="entry name" value="Wzz"/>
    <property type="match status" value="1"/>
</dbReference>
<dbReference type="KEGG" id="cfh:C1707_04680"/>
<evidence type="ECO:0000256" key="8">
    <source>
        <dbReference type="ARBA" id="ARBA00022692"/>
    </source>
</evidence>
<dbReference type="EC" id="2.7.10.2" evidence="4"/>
<feature type="domain" description="AAA" evidence="19">
    <location>
        <begin position="544"/>
        <end position="681"/>
    </location>
</feature>
<reference evidence="21 24" key="2">
    <citation type="submission" date="2018-01" db="EMBL/GenBank/DDBJ databases">
        <title>Complete genome sequence of Caulobacter flavus RHGG3.</title>
        <authorList>
            <person name="Yang E."/>
        </authorList>
    </citation>
    <scope>NUCLEOTIDE SEQUENCE [LARGE SCALE GENOMIC DNA]</scope>
    <source>
        <strain evidence="21 24">RHGG3</strain>
    </source>
</reference>
<dbReference type="RefSeq" id="WP_101714180.1">
    <property type="nucleotide sequence ID" value="NZ_CP026100.1"/>
</dbReference>
<evidence type="ECO:0000313" key="24">
    <source>
        <dbReference type="Proteomes" id="UP000281192"/>
    </source>
</evidence>
<evidence type="ECO:0000256" key="1">
    <source>
        <dbReference type="ARBA" id="ARBA00004429"/>
    </source>
</evidence>
<evidence type="ECO:0000256" key="15">
    <source>
        <dbReference type="ARBA" id="ARBA00051245"/>
    </source>
</evidence>
<dbReference type="InterPro" id="IPR005702">
    <property type="entry name" value="Wzc-like_C"/>
</dbReference>
<dbReference type="EMBL" id="PJRQ01000037">
    <property type="protein sequence ID" value="PLR10642.1"/>
    <property type="molecule type" value="Genomic_DNA"/>
</dbReference>
<evidence type="ECO:0000313" key="22">
    <source>
        <dbReference type="EMBL" id="PLR10642.1"/>
    </source>
</evidence>
<dbReference type="EMBL" id="CP026100">
    <property type="protein sequence ID" value="AYV45602.1"/>
    <property type="molecule type" value="Genomic_DNA"/>
</dbReference>
<keyword evidence="14" id="KW-0829">Tyrosine-protein kinase</keyword>
<dbReference type="Pfam" id="PF13614">
    <property type="entry name" value="AAA_31"/>
    <property type="match status" value="1"/>
</dbReference>
<dbReference type="InterPro" id="IPR003856">
    <property type="entry name" value="LPS_length_determ_N"/>
</dbReference>
<keyword evidence="12 17" id="KW-1133">Transmembrane helix</keyword>
<dbReference type="OrthoDB" id="230260at2"/>
<reference evidence="22 23" key="1">
    <citation type="submission" date="2017-12" db="EMBL/GenBank/DDBJ databases">
        <title>The genome sequence of Caulobacter flavus CGMCC1 15093.</title>
        <authorList>
            <person name="Gao J."/>
            <person name="Mao X."/>
            <person name="Sun J."/>
        </authorList>
    </citation>
    <scope>NUCLEOTIDE SEQUENCE [LARGE SCALE GENOMIC DNA]</scope>
    <source>
        <strain evidence="22 23">CGMCC1 15093</strain>
    </source>
</reference>
<keyword evidence="24" id="KW-1185">Reference proteome</keyword>
<dbReference type="GO" id="GO:0004713">
    <property type="term" value="F:protein tyrosine kinase activity"/>
    <property type="evidence" value="ECO:0007669"/>
    <property type="project" value="TreeGrafter"/>
</dbReference>
<protein>
    <recommendedName>
        <fullName evidence="4">non-specific protein-tyrosine kinase</fullName>
        <ecNumber evidence="4">2.7.10.2</ecNumber>
    </recommendedName>
</protein>
<dbReference type="Proteomes" id="UP000234483">
    <property type="component" value="Unassembled WGS sequence"/>
</dbReference>
<keyword evidence="7" id="KW-0808">Transferase</keyword>
<evidence type="ECO:0000256" key="10">
    <source>
        <dbReference type="ARBA" id="ARBA00022777"/>
    </source>
</evidence>
<evidence type="ECO:0000256" key="12">
    <source>
        <dbReference type="ARBA" id="ARBA00022989"/>
    </source>
</evidence>
<sequence>MDGSTFETPIAPASDAGAPAFDLNVIIAIFRRRLRLFAAVALAVFVAVVLFTLQETPRYSTQAQVMIDVRQEQVTPDMNAVLSGLPADSAVVDTEVEVLRSRSLAGRVVDQLKLDQDPYYNPSLAGAKGVKAWLPFLKKTVAPTAANDPVAAQRLRERIVDRVLSGLNVRRSGVTYLITVQYTHEDPAQAARLANAFADLYLTEQLEAKFEATKQANGWLNTRVADLRGQLQQAEAEVQQYKIANNLLSAQGATLTEQEISGLNQQLATARAEQAETDARLNIARNQLARGSNGDDLGETMSSPVIQQLRKQRVEKIAQVNSMAERYDERWPDLIKARRELAEIDTQIQAEIKRIISNLEAQAQISRQRTGSVAGSVGSARGTLAGNNRASIRLAELERKAESVRTLYESLLGRFKQTTAQQGIEQPDARVLSRATIPNKPSEPKPSVNLILGLVAALGAGGAAVVLAEILMAGLFTEDEVERRLGVPYLGSVPLLSSTLDDARAARGLAPPDYLLNKPLSSFAESLRKLRAAILFSKVGETVKVIAVTSSLPGEGKTTTTFSLGRTLAASGANVVVVDCDLRQGAINRFLPTAPTVGLIEVLNGAATLDEALYADESGAKVLPLTKSAYTPRDVFGSAAFQRLLAELRQRFDVVLLDTAPLLAIADTRILAPHADAVVMLARWKRTPVKAITSALSLLQGRGVFLAGVALTQMDLKAQSRYGYGDAGYYYKSYRKYYAD</sequence>
<dbReference type="CDD" id="cd05387">
    <property type="entry name" value="BY-kinase"/>
    <property type="match status" value="1"/>
</dbReference>
<comment type="subcellular location">
    <subcellularLocation>
        <location evidence="1">Cell inner membrane</location>
        <topology evidence="1">Multi-pass membrane protein</topology>
    </subcellularLocation>
</comment>
<keyword evidence="10" id="KW-0418">Kinase</keyword>